<evidence type="ECO:0000259" key="12">
    <source>
        <dbReference type="Pfam" id="PF02225"/>
    </source>
</evidence>
<dbReference type="AlphaFoldDB" id="A0A4P9ZQQ0"/>
<protein>
    <submittedName>
        <fullName evidence="13">Peptidase S8/S53 domain-containing protein</fullName>
    </submittedName>
</protein>
<dbReference type="PROSITE" id="PS51892">
    <property type="entry name" value="SUBTILASE"/>
    <property type="match status" value="1"/>
</dbReference>
<reference evidence="14" key="1">
    <citation type="journal article" date="2018" name="Nat. Microbiol.">
        <title>Leveraging single-cell genomics to expand the fungal tree of life.</title>
        <authorList>
            <person name="Ahrendt S.R."/>
            <person name="Quandt C.A."/>
            <person name="Ciobanu D."/>
            <person name="Clum A."/>
            <person name="Salamov A."/>
            <person name="Andreopoulos B."/>
            <person name="Cheng J.F."/>
            <person name="Woyke T."/>
            <person name="Pelin A."/>
            <person name="Henrissat B."/>
            <person name="Reynolds N.K."/>
            <person name="Benny G.L."/>
            <person name="Smith M.E."/>
            <person name="James T.Y."/>
            <person name="Grigoriev I.V."/>
        </authorList>
    </citation>
    <scope>NUCLEOTIDE SEQUENCE [LARGE SCALE GENOMIC DNA]</scope>
    <source>
        <strain evidence="14">RSA 468</strain>
    </source>
</reference>
<dbReference type="EMBL" id="ML002867">
    <property type="protein sequence ID" value="RKP35448.1"/>
    <property type="molecule type" value="Genomic_DNA"/>
</dbReference>
<name>A0A4P9ZQQ0_9FUNG</name>
<dbReference type="PROSITE" id="PS00136">
    <property type="entry name" value="SUBTILASE_ASP"/>
    <property type="match status" value="1"/>
</dbReference>
<dbReference type="InterPro" id="IPR023827">
    <property type="entry name" value="Peptidase_S8_Asp-AS"/>
</dbReference>
<keyword evidence="5 8" id="KW-0378">Hydrolase</keyword>
<keyword evidence="14" id="KW-1185">Reference proteome</keyword>
<comment type="similarity">
    <text evidence="1 8 9">Belongs to the peptidase S8 family.</text>
</comment>
<organism evidence="13 14">
    <name type="scientific">Dimargaris cristalligena</name>
    <dbReference type="NCBI Taxonomy" id="215637"/>
    <lineage>
        <taxon>Eukaryota</taxon>
        <taxon>Fungi</taxon>
        <taxon>Fungi incertae sedis</taxon>
        <taxon>Zoopagomycota</taxon>
        <taxon>Kickxellomycotina</taxon>
        <taxon>Dimargaritomycetes</taxon>
        <taxon>Dimargaritales</taxon>
        <taxon>Dimargaritaceae</taxon>
        <taxon>Dimargaris</taxon>
    </lineage>
</organism>
<keyword evidence="4 10" id="KW-0732">Signal</keyword>
<gene>
    <name evidence="13" type="ORF">BJ085DRAFT_35900</name>
</gene>
<evidence type="ECO:0000259" key="11">
    <source>
        <dbReference type="Pfam" id="PF00082"/>
    </source>
</evidence>
<dbReference type="Proteomes" id="UP000268162">
    <property type="component" value="Unassembled WGS sequence"/>
</dbReference>
<feature type="active site" description="Charge relay system" evidence="7 8">
    <location>
        <position position="211"/>
    </location>
</feature>
<evidence type="ECO:0000256" key="9">
    <source>
        <dbReference type="RuleBase" id="RU003355"/>
    </source>
</evidence>
<evidence type="ECO:0000256" key="2">
    <source>
        <dbReference type="ARBA" id="ARBA00022525"/>
    </source>
</evidence>
<dbReference type="SUPFAM" id="SSF52025">
    <property type="entry name" value="PA domain"/>
    <property type="match status" value="1"/>
</dbReference>
<dbReference type="InterPro" id="IPR003137">
    <property type="entry name" value="PA_domain"/>
</dbReference>
<evidence type="ECO:0000256" key="1">
    <source>
        <dbReference type="ARBA" id="ARBA00011073"/>
    </source>
</evidence>
<feature type="domain" description="PA" evidence="12">
    <location>
        <begin position="377"/>
        <end position="448"/>
    </location>
</feature>
<dbReference type="GO" id="GO:0004252">
    <property type="term" value="F:serine-type endopeptidase activity"/>
    <property type="evidence" value="ECO:0007669"/>
    <property type="project" value="UniProtKB-UniRule"/>
</dbReference>
<dbReference type="PRINTS" id="PR00723">
    <property type="entry name" value="SUBTILISIN"/>
</dbReference>
<dbReference type="PANTHER" id="PTHR43399">
    <property type="entry name" value="SUBTILISIN-RELATED"/>
    <property type="match status" value="1"/>
</dbReference>
<dbReference type="InterPro" id="IPR051048">
    <property type="entry name" value="Peptidase_S8/S53_subtilisin"/>
</dbReference>
<dbReference type="InterPro" id="IPR036852">
    <property type="entry name" value="Peptidase_S8/S53_dom_sf"/>
</dbReference>
<evidence type="ECO:0000313" key="13">
    <source>
        <dbReference type="EMBL" id="RKP35448.1"/>
    </source>
</evidence>
<dbReference type="CDD" id="cd00538">
    <property type="entry name" value="PA"/>
    <property type="match status" value="1"/>
</dbReference>
<dbReference type="Gene3D" id="3.50.30.30">
    <property type="match status" value="1"/>
</dbReference>
<dbReference type="InterPro" id="IPR022398">
    <property type="entry name" value="Peptidase_S8_His-AS"/>
</dbReference>
<evidence type="ECO:0000256" key="6">
    <source>
        <dbReference type="ARBA" id="ARBA00022825"/>
    </source>
</evidence>
<dbReference type="PROSITE" id="PS00137">
    <property type="entry name" value="SUBTILASE_HIS"/>
    <property type="match status" value="1"/>
</dbReference>
<dbReference type="Pfam" id="PF00082">
    <property type="entry name" value="Peptidase_S8"/>
    <property type="match status" value="1"/>
</dbReference>
<proteinExistence type="inferred from homology"/>
<evidence type="ECO:0000313" key="14">
    <source>
        <dbReference type="Proteomes" id="UP000268162"/>
    </source>
</evidence>
<dbReference type="InterPro" id="IPR046450">
    <property type="entry name" value="PA_dom_sf"/>
</dbReference>
<sequence length="853" mass="91708">MVRLISVWGALAAALVSNLPLSVGQGNSNTHITPDTIPHQYIVTFPGAPGTPAGAAGAQTFYNQMAALGIPFTVVMNYTVIMNGMSISVDDSYSDTVNSLSGVTYAWQLSASSIDQSTFAAAGVLPRLPPKPMLAHNYTGVDHVHNQLGKTGANVKIGILDAGVDYTHPAFGNCYKTPGCRIQYGWDFIGDNGNSYGGFPDDNPIEVCTQHGTHVAGIVAGNDGHYKGVAPGATLGIYRVLNCRLLTYENFVIKAMEQSFIDGMDIITMSLGFPGKWSESGISVAASNLARLGVLMVAAAGNRGAEGMWAVDGPSISPHCVSVGSADFPIYYSQYMNVTSNENVAIRRTMNPINIETPTLNNVQIVRGFTVGSTTDDFGCAPLPDYTGKVVLLQIGGCMMDIKASNAQAAGAVQMVVYQTSDDTLYRPEYTNYLTVFPVVSIFKTDATYLINKIATTTVRISSKSDSIVFDAITPRAPSSFSSWGPGPTSEVKPDLLGPGVNIYAPYPTYAGYYGHMTGTSMSTPYVAGVAALAMENGKSNANNGTISAVVNTARPQMHPTVLRPYSVARQGAGIVNAFGATASQAIFNFTSVNGTFPDTDWRDFDVFFGFTNIGTTPIEMNITSVNTISSSGFDAQKYLVIPPRDNAKIPAIWFNKRQVTAAAGKLGVFNINLDHSSHVREDLFLYSAYLTLFPTAGVSMGFNYTLPILGFSYKSTQVPVLPPLASGLPCLVFNVQKQCLSTLNTFTPAIRAGVLFRLQHPARRLRVTLAKAATPTVDYGVIDENIIYFARNYMNAGSYNYTYGWGGDVFITPTQKIVAPEDDYVVKLNVYTYDIDLAPVTWTSIPLRWRLA</sequence>
<evidence type="ECO:0000256" key="10">
    <source>
        <dbReference type="SAM" id="SignalP"/>
    </source>
</evidence>
<evidence type="ECO:0000256" key="5">
    <source>
        <dbReference type="ARBA" id="ARBA00022801"/>
    </source>
</evidence>
<evidence type="ECO:0000256" key="8">
    <source>
        <dbReference type="PROSITE-ProRule" id="PRU01240"/>
    </source>
</evidence>
<feature type="active site" description="Charge relay system" evidence="7 8">
    <location>
        <position position="521"/>
    </location>
</feature>
<keyword evidence="6 8" id="KW-0720">Serine protease</keyword>
<dbReference type="Pfam" id="PF02225">
    <property type="entry name" value="PA"/>
    <property type="match status" value="1"/>
</dbReference>
<dbReference type="SUPFAM" id="SSF52743">
    <property type="entry name" value="Subtilisin-like"/>
    <property type="match status" value="1"/>
</dbReference>
<keyword evidence="2" id="KW-0964">Secreted</keyword>
<feature type="domain" description="Peptidase S8/S53" evidence="11">
    <location>
        <begin position="152"/>
        <end position="568"/>
    </location>
</feature>
<dbReference type="InterPro" id="IPR015500">
    <property type="entry name" value="Peptidase_S8_subtilisin-rel"/>
</dbReference>
<evidence type="ECO:0000256" key="3">
    <source>
        <dbReference type="ARBA" id="ARBA00022670"/>
    </source>
</evidence>
<feature type="signal peptide" evidence="10">
    <location>
        <begin position="1"/>
        <end position="24"/>
    </location>
</feature>
<dbReference type="PROSITE" id="PS00138">
    <property type="entry name" value="SUBTILASE_SER"/>
    <property type="match status" value="1"/>
</dbReference>
<evidence type="ECO:0000256" key="4">
    <source>
        <dbReference type="ARBA" id="ARBA00022729"/>
    </source>
</evidence>
<dbReference type="GO" id="GO:0006508">
    <property type="term" value="P:proteolysis"/>
    <property type="evidence" value="ECO:0007669"/>
    <property type="project" value="UniProtKB-KW"/>
</dbReference>
<dbReference type="Gene3D" id="3.40.50.200">
    <property type="entry name" value="Peptidase S8/S53 domain"/>
    <property type="match status" value="1"/>
</dbReference>
<accession>A0A4P9ZQQ0</accession>
<feature type="chain" id="PRO_5020351342" evidence="10">
    <location>
        <begin position="25"/>
        <end position="853"/>
    </location>
</feature>
<dbReference type="STRING" id="215637.A0A4P9ZQQ0"/>
<keyword evidence="3 8" id="KW-0645">Protease</keyword>
<feature type="active site" description="Charge relay system" evidence="7 8">
    <location>
        <position position="161"/>
    </location>
</feature>
<dbReference type="InterPro" id="IPR023828">
    <property type="entry name" value="Peptidase_S8_Ser-AS"/>
</dbReference>
<evidence type="ECO:0000256" key="7">
    <source>
        <dbReference type="PIRSR" id="PIRSR615500-1"/>
    </source>
</evidence>
<dbReference type="PANTHER" id="PTHR43399:SF4">
    <property type="entry name" value="CELL WALL-ASSOCIATED PROTEASE"/>
    <property type="match status" value="1"/>
</dbReference>
<dbReference type="InterPro" id="IPR000209">
    <property type="entry name" value="Peptidase_S8/S53_dom"/>
</dbReference>